<dbReference type="InterPro" id="IPR036059">
    <property type="entry name" value="TldD/PmbA_sf"/>
</dbReference>
<keyword evidence="4" id="KW-0482">Metalloprotease</keyword>
<feature type="domain" description="Metalloprotease TldD/E N-terminal" evidence="5">
    <location>
        <begin position="22"/>
        <end position="86"/>
    </location>
</feature>
<dbReference type="InterPro" id="IPR045570">
    <property type="entry name" value="Metalloprtase-TldD/E_cen_dom"/>
</dbReference>
<protein>
    <submittedName>
        <fullName evidence="8">TldD/PmbA family protein</fullName>
    </submittedName>
</protein>
<dbReference type="Pfam" id="PF19289">
    <property type="entry name" value="PmbA_TldD_3rd"/>
    <property type="match status" value="1"/>
</dbReference>
<dbReference type="Pfam" id="PF01523">
    <property type="entry name" value="PmbA_TldD_1st"/>
    <property type="match status" value="1"/>
</dbReference>
<evidence type="ECO:0000256" key="4">
    <source>
        <dbReference type="ARBA" id="ARBA00023049"/>
    </source>
</evidence>
<evidence type="ECO:0000256" key="3">
    <source>
        <dbReference type="ARBA" id="ARBA00022801"/>
    </source>
</evidence>
<evidence type="ECO:0000259" key="7">
    <source>
        <dbReference type="Pfam" id="PF19290"/>
    </source>
</evidence>
<dbReference type="PANTHER" id="PTHR30624:SF11">
    <property type="entry name" value="ZINC-DEPENDENT PROTEASE, TLDD_PMBA FAMILY"/>
    <property type="match status" value="1"/>
</dbReference>
<gene>
    <name evidence="8" type="ORF">ENU30_06345</name>
</gene>
<feature type="domain" description="Metalloprotease TldD/E C-terminal" evidence="6">
    <location>
        <begin position="236"/>
        <end position="474"/>
    </location>
</feature>
<organism evidence="8">
    <name type="scientific">Ignisphaera aggregans</name>
    <dbReference type="NCBI Taxonomy" id="334771"/>
    <lineage>
        <taxon>Archaea</taxon>
        <taxon>Thermoproteota</taxon>
        <taxon>Thermoprotei</taxon>
        <taxon>Desulfurococcales</taxon>
        <taxon>Desulfurococcaceae</taxon>
        <taxon>Ignisphaera</taxon>
    </lineage>
</organism>
<dbReference type="GO" id="GO:0008237">
    <property type="term" value="F:metallopeptidase activity"/>
    <property type="evidence" value="ECO:0007669"/>
    <property type="project" value="UniProtKB-KW"/>
</dbReference>
<dbReference type="InterPro" id="IPR002510">
    <property type="entry name" value="Metalloprtase-TldD/E_N"/>
</dbReference>
<dbReference type="PANTHER" id="PTHR30624">
    <property type="entry name" value="UNCHARACTERIZED PROTEIN TLDD AND PMBA"/>
    <property type="match status" value="1"/>
</dbReference>
<proteinExistence type="inferred from homology"/>
<dbReference type="InterPro" id="IPR025502">
    <property type="entry name" value="TldD"/>
</dbReference>
<reference evidence="8" key="1">
    <citation type="journal article" date="2020" name="mSystems">
        <title>Genome- and Community-Level Interaction Insights into Carbon Utilization and Element Cycling Functions of Hydrothermarchaeota in Hydrothermal Sediment.</title>
        <authorList>
            <person name="Zhou Z."/>
            <person name="Liu Y."/>
            <person name="Xu W."/>
            <person name="Pan J."/>
            <person name="Luo Z.H."/>
            <person name="Li M."/>
        </authorList>
    </citation>
    <scope>NUCLEOTIDE SEQUENCE [LARGE SCALE GENOMIC DNA]</scope>
    <source>
        <strain evidence="8">SpSt-657</strain>
    </source>
</reference>
<evidence type="ECO:0000256" key="1">
    <source>
        <dbReference type="ARBA" id="ARBA00005836"/>
    </source>
</evidence>
<dbReference type="EMBL" id="DTBZ01000118">
    <property type="protein sequence ID" value="HGQ18574.1"/>
    <property type="molecule type" value="Genomic_DNA"/>
</dbReference>
<dbReference type="GO" id="GO:0005829">
    <property type="term" value="C:cytosol"/>
    <property type="evidence" value="ECO:0007669"/>
    <property type="project" value="TreeGrafter"/>
</dbReference>
<keyword evidence="2" id="KW-0645">Protease</keyword>
<evidence type="ECO:0000256" key="2">
    <source>
        <dbReference type="ARBA" id="ARBA00022670"/>
    </source>
</evidence>
<accession>A0A7J3JSC8</accession>
<name>A0A7J3JSC8_9CREN</name>
<dbReference type="InterPro" id="IPR035068">
    <property type="entry name" value="TldD/PmbA_N"/>
</dbReference>
<evidence type="ECO:0000259" key="6">
    <source>
        <dbReference type="Pfam" id="PF19289"/>
    </source>
</evidence>
<keyword evidence="3" id="KW-0378">Hydrolase</keyword>
<comment type="similarity">
    <text evidence="1">Belongs to the peptidase U62 family.</text>
</comment>
<dbReference type="Gene3D" id="3.30.2290.10">
    <property type="entry name" value="PmbA/TldD superfamily"/>
    <property type="match status" value="1"/>
</dbReference>
<evidence type="ECO:0000313" key="8">
    <source>
        <dbReference type="EMBL" id="HGQ18574.1"/>
    </source>
</evidence>
<feature type="domain" description="Metalloprotease TldD/E central" evidence="7">
    <location>
        <begin position="116"/>
        <end position="223"/>
    </location>
</feature>
<dbReference type="InterPro" id="IPR045569">
    <property type="entry name" value="Metalloprtase-TldD/E_C"/>
</dbReference>
<comment type="caution">
    <text evidence="8">The sequence shown here is derived from an EMBL/GenBank/DDBJ whole genome shotgun (WGS) entry which is preliminary data.</text>
</comment>
<dbReference type="AlphaFoldDB" id="A0A7J3JSC8"/>
<dbReference type="SUPFAM" id="SSF111283">
    <property type="entry name" value="Putative modulator of DNA gyrase, PmbA/TldD"/>
    <property type="match status" value="1"/>
</dbReference>
<dbReference type="GO" id="GO:0006508">
    <property type="term" value="P:proteolysis"/>
    <property type="evidence" value="ECO:0007669"/>
    <property type="project" value="UniProtKB-KW"/>
</dbReference>
<sequence>MLDEDIALYALKVAESLAVDYAEVRYHRIEGFGIVSRNGSVIATGFEVSDGVGIRVLVDGALGFSSTNNLDRESIRRAVEDAYRLAKTHSRLMKRPIEFVPARVGRASYNVIEQRSFDSIDVDQKVSLHKELWNSVSKSATEAKVEVFMLNYTEFIEDKIVINTDGAYIKSRIPRLSMFYNVVVSHPQKGTVQRVEQFGGSGGLEQIAQWDLENTIVSEAKTLEKILLTAVEPPKEEVPVIVGSEIVALIVHESCGHPSEADRILGREAAQAGKSFIKPNMIGERIGNRYATVIDDPTIPNSYGFYLYDDEGVAARPRYLYKEGVINEFLHNRWTAKVFNVDSNAAARAMHYGSEPIIRMANTYLKPGDHGFDELLEDVRLGVYIKSYMEWNIDDERWSQRYVGLEAYLIENGETTKFIRNPVLELTTRAFYSLIDAVGKDLRFYAGTCGKGEPMQGVPVWFGGPDVRLSKIKLGVI</sequence>
<dbReference type="InterPro" id="IPR051463">
    <property type="entry name" value="Peptidase_U62_metallo"/>
</dbReference>
<dbReference type="PIRSF" id="PIRSF004919">
    <property type="entry name" value="TldD"/>
    <property type="match status" value="1"/>
</dbReference>
<evidence type="ECO:0000259" key="5">
    <source>
        <dbReference type="Pfam" id="PF01523"/>
    </source>
</evidence>
<dbReference type="Pfam" id="PF19290">
    <property type="entry name" value="PmbA_TldD_2nd"/>
    <property type="match status" value="1"/>
</dbReference>